<dbReference type="FunCoup" id="A0A1V9X174">
    <property type="interactions" value="1340"/>
</dbReference>
<feature type="domain" description="CS" evidence="6">
    <location>
        <begin position="192"/>
        <end position="278"/>
    </location>
</feature>
<dbReference type="PANTHER" id="PTHR21664">
    <property type="entry name" value="CHRONIC MYELOGENOUS LEUKEMIA TUMOR ANTIGEN 66"/>
    <property type="match status" value="1"/>
</dbReference>
<dbReference type="InterPro" id="IPR008978">
    <property type="entry name" value="HSP20-like_chaperone"/>
</dbReference>
<dbReference type="GO" id="GO:0005634">
    <property type="term" value="C:nucleus"/>
    <property type="evidence" value="ECO:0007669"/>
    <property type="project" value="UniProtKB-SubCell"/>
</dbReference>
<dbReference type="EMBL" id="MNPL01029473">
    <property type="protein sequence ID" value="OQR67237.1"/>
    <property type="molecule type" value="Genomic_DNA"/>
</dbReference>
<dbReference type="PANTHER" id="PTHR21664:SF1">
    <property type="entry name" value="NUDC DOMAIN-CONTAINING PROTEIN 1"/>
    <property type="match status" value="1"/>
</dbReference>
<dbReference type="SUPFAM" id="SSF49764">
    <property type="entry name" value="HSP20-like chaperones"/>
    <property type="match status" value="1"/>
</dbReference>
<dbReference type="GO" id="GO:0005737">
    <property type="term" value="C:cytoplasm"/>
    <property type="evidence" value="ECO:0007669"/>
    <property type="project" value="UniProtKB-SubCell"/>
</dbReference>
<evidence type="ECO:0000256" key="5">
    <source>
        <dbReference type="ARBA" id="ARBA00023242"/>
    </source>
</evidence>
<evidence type="ECO:0000313" key="8">
    <source>
        <dbReference type="Proteomes" id="UP000192247"/>
    </source>
</evidence>
<evidence type="ECO:0000256" key="1">
    <source>
        <dbReference type="ARBA" id="ARBA00004123"/>
    </source>
</evidence>
<dbReference type="STRING" id="418985.A0A1V9X174"/>
<dbReference type="CDD" id="cd06467">
    <property type="entry name" value="p23_NUDC_like"/>
    <property type="match status" value="1"/>
</dbReference>
<evidence type="ECO:0000259" key="6">
    <source>
        <dbReference type="PROSITE" id="PS51203"/>
    </source>
</evidence>
<evidence type="ECO:0000256" key="2">
    <source>
        <dbReference type="ARBA" id="ARBA00004496"/>
    </source>
</evidence>
<evidence type="ECO:0000256" key="3">
    <source>
        <dbReference type="ARBA" id="ARBA00018915"/>
    </source>
</evidence>
<dbReference type="Proteomes" id="UP000192247">
    <property type="component" value="Unassembled WGS sequence"/>
</dbReference>
<name>A0A1V9X174_9ACAR</name>
<reference evidence="7 8" key="1">
    <citation type="journal article" date="2017" name="Gigascience">
        <title>Draft genome of the honey bee ectoparasitic mite, Tropilaelaps mercedesae, is shaped by the parasitic life history.</title>
        <authorList>
            <person name="Dong X."/>
            <person name="Armstrong S.D."/>
            <person name="Xia D."/>
            <person name="Makepeace B.L."/>
            <person name="Darby A.C."/>
            <person name="Kadowaki T."/>
        </authorList>
    </citation>
    <scope>NUCLEOTIDE SEQUENCE [LARGE SCALE GENOMIC DNA]</scope>
    <source>
        <strain evidence="7">Wuxi-XJTLU</strain>
    </source>
</reference>
<gene>
    <name evidence="7" type="ORF">BIW11_13645</name>
</gene>
<keyword evidence="4" id="KW-0963">Cytoplasm</keyword>
<keyword evidence="5" id="KW-0539">Nucleus</keyword>
<comment type="caution">
    <text evidence="7">The sequence shown here is derived from an EMBL/GenBank/DDBJ whole genome shotgun (WGS) entry which is preliminary data.</text>
</comment>
<dbReference type="Gene3D" id="2.60.40.790">
    <property type="match status" value="1"/>
</dbReference>
<dbReference type="AlphaFoldDB" id="A0A1V9X174"/>
<dbReference type="InterPro" id="IPR037895">
    <property type="entry name" value="NUDCD1"/>
</dbReference>
<proteinExistence type="predicted"/>
<dbReference type="InterPro" id="IPR007052">
    <property type="entry name" value="CS_dom"/>
</dbReference>
<dbReference type="InParanoid" id="A0A1V9X174"/>
<dbReference type="OrthoDB" id="428655at2759"/>
<dbReference type="Pfam" id="PF04969">
    <property type="entry name" value="CS"/>
    <property type="match status" value="1"/>
</dbReference>
<comment type="subcellular location">
    <subcellularLocation>
        <location evidence="2">Cytoplasm</location>
    </subcellularLocation>
    <subcellularLocation>
        <location evidence="1">Nucleus</location>
    </subcellularLocation>
</comment>
<organism evidence="7 8">
    <name type="scientific">Tropilaelaps mercedesae</name>
    <dbReference type="NCBI Taxonomy" id="418985"/>
    <lineage>
        <taxon>Eukaryota</taxon>
        <taxon>Metazoa</taxon>
        <taxon>Ecdysozoa</taxon>
        <taxon>Arthropoda</taxon>
        <taxon>Chelicerata</taxon>
        <taxon>Arachnida</taxon>
        <taxon>Acari</taxon>
        <taxon>Parasitiformes</taxon>
        <taxon>Mesostigmata</taxon>
        <taxon>Gamasina</taxon>
        <taxon>Dermanyssoidea</taxon>
        <taxon>Laelapidae</taxon>
        <taxon>Tropilaelaps</taxon>
    </lineage>
</organism>
<evidence type="ECO:0000313" key="7">
    <source>
        <dbReference type="EMBL" id="OQR67237.1"/>
    </source>
</evidence>
<protein>
    <recommendedName>
        <fullName evidence="3">NudC domain-containing protein 1</fullName>
    </recommendedName>
</protein>
<keyword evidence="8" id="KW-1185">Reference proteome</keyword>
<accession>A0A1V9X174</accession>
<evidence type="ECO:0000256" key="4">
    <source>
        <dbReference type="ARBA" id="ARBA00022490"/>
    </source>
</evidence>
<sequence length="528" mass="59048">MVFSFDSDSLDVSVEQSQRTNFFFVSAEFAVVLIAQGTIHLLKTEQRHLKKPFTKLLTVETGVSDGVLLTGKCRVCVDESRTQIDVLICSVRKKNPDESTEFPESVQFLSVLTWLTFEGKGAANNESSLIQWELRRTRTLCGTAVPKFTKFIYNSGASYLLVCSECQYKFEHDSLVPVVILPPKIDDQKESSVPPLYTYVQNNEDVVVVFRLGPDTSTRDVCVTIMPSTLEIKIRGEVVLEGALETVVDSGSSTWSIVDNKLEVTLMKCRAQRWKRVVKGDSKGEEVFEAAYLSEVHERLRHLTATDDDLDKMKSEKSARECGTGFGETAEECDEAAEDFCLVVFNGETHARDWFLDLSSHQFVMEVSSKDGPLVVLRHHVDGLVWNFDFDNQRKDRIHPRHISTLHAFGYVSASKQDKQFMSCHIPAASEVPESDSGQMVPRSTRGEYAAIVSTNGQVYIYKSPEPVEGCQLKNRKTGQVQHVAKQYAVRLECAGLNQRTDGVLGASAGNGALFVLTRDRLHVIPIK</sequence>
<dbReference type="PROSITE" id="PS51203">
    <property type="entry name" value="CS"/>
    <property type="match status" value="1"/>
</dbReference>